<dbReference type="InterPro" id="IPR024934">
    <property type="entry name" value="Rubredoxin-like_dom"/>
</dbReference>
<dbReference type="GO" id="GO:0046872">
    <property type="term" value="F:metal ion binding"/>
    <property type="evidence" value="ECO:0007669"/>
    <property type="project" value="UniProtKB-KW"/>
</dbReference>
<feature type="transmembrane region" description="Helical" evidence="6">
    <location>
        <begin position="269"/>
        <end position="288"/>
    </location>
</feature>
<evidence type="ECO:0000256" key="5">
    <source>
        <dbReference type="SAM" id="MobiDB-lite"/>
    </source>
</evidence>
<feature type="compositionally biased region" description="Polar residues" evidence="5">
    <location>
        <begin position="130"/>
        <end position="150"/>
    </location>
</feature>
<keyword evidence="6" id="KW-0812">Transmembrane</keyword>
<dbReference type="PANTHER" id="PTHR47627">
    <property type="entry name" value="RUBREDOXIN"/>
    <property type="match status" value="1"/>
</dbReference>
<dbReference type="AlphaFoldDB" id="A0ABC8RK00"/>
<dbReference type="Proteomes" id="UP001642360">
    <property type="component" value="Unassembled WGS sequence"/>
</dbReference>
<protein>
    <recommendedName>
        <fullName evidence="7">Rubredoxin-like domain-containing protein</fullName>
    </recommendedName>
</protein>
<dbReference type="InterPro" id="IPR018527">
    <property type="entry name" value="Rubredoxin_Fe_BS"/>
</dbReference>
<evidence type="ECO:0000256" key="6">
    <source>
        <dbReference type="SAM" id="Phobius"/>
    </source>
</evidence>
<dbReference type="InterPro" id="IPR050526">
    <property type="entry name" value="Rubredoxin_ET"/>
</dbReference>
<evidence type="ECO:0000256" key="3">
    <source>
        <dbReference type="ARBA" id="ARBA00022982"/>
    </source>
</evidence>
<dbReference type="Pfam" id="PF00301">
    <property type="entry name" value="Rubredoxin"/>
    <property type="match status" value="1"/>
</dbReference>
<keyword evidence="4" id="KW-0408">Iron</keyword>
<dbReference type="InterPro" id="IPR024935">
    <property type="entry name" value="Rubredoxin_dom"/>
</dbReference>
<evidence type="ECO:0000313" key="9">
    <source>
        <dbReference type="Proteomes" id="UP001642360"/>
    </source>
</evidence>
<dbReference type="SUPFAM" id="SSF57802">
    <property type="entry name" value="Rubredoxin-like"/>
    <property type="match status" value="1"/>
</dbReference>
<dbReference type="Gene3D" id="2.20.28.10">
    <property type="match status" value="1"/>
</dbReference>
<keyword evidence="9" id="KW-1185">Reference proteome</keyword>
<keyword evidence="1" id="KW-0813">Transport</keyword>
<organism evidence="8 9">
    <name type="scientific">Ilex paraguariensis</name>
    <name type="common">yerba mate</name>
    <dbReference type="NCBI Taxonomy" id="185542"/>
    <lineage>
        <taxon>Eukaryota</taxon>
        <taxon>Viridiplantae</taxon>
        <taxon>Streptophyta</taxon>
        <taxon>Embryophyta</taxon>
        <taxon>Tracheophyta</taxon>
        <taxon>Spermatophyta</taxon>
        <taxon>Magnoliopsida</taxon>
        <taxon>eudicotyledons</taxon>
        <taxon>Gunneridae</taxon>
        <taxon>Pentapetalae</taxon>
        <taxon>asterids</taxon>
        <taxon>campanulids</taxon>
        <taxon>Aquifoliales</taxon>
        <taxon>Aquifoliaceae</taxon>
        <taxon>Ilex</taxon>
    </lineage>
</organism>
<dbReference type="EMBL" id="CAUOFW020001436">
    <property type="protein sequence ID" value="CAK9144910.1"/>
    <property type="molecule type" value="Genomic_DNA"/>
</dbReference>
<dbReference type="FunFam" id="2.20.28.10:FF:000001">
    <property type="entry name" value="Rubredoxin"/>
    <property type="match status" value="1"/>
</dbReference>
<comment type="caution">
    <text evidence="8">The sequence shown here is derived from an EMBL/GenBank/DDBJ whole genome shotgun (WGS) entry which is preliminary data.</text>
</comment>
<keyword evidence="6" id="KW-0472">Membrane</keyword>
<dbReference type="PRINTS" id="PR00163">
    <property type="entry name" value="RUBREDOXIN"/>
</dbReference>
<evidence type="ECO:0000256" key="1">
    <source>
        <dbReference type="ARBA" id="ARBA00022448"/>
    </source>
</evidence>
<keyword evidence="6" id="KW-1133">Transmembrane helix</keyword>
<dbReference type="PANTHER" id="PTHR47627:SF1">
    <property type="entry name" value="RUBREDOXIN-1-RELATED"/>
    <property type="match status" value="1"/>
</dbReference>
<feature type="domain" description="Rubredoxin-like" evidence="7">
    <location>
        <begin position="172"/>
        <end position="223"/>
    </location>
</feature>
<keyword evidence="2" id="KW-0479">Metal-binding</keyword>
<proteinExistence type="predicted"/>
<accession>A0ABC8RK00</accession>
<dbReference type="CDD" id="cd00730">
    <property type="entry name" value="rubredoxin"/>
    <property type="match status" value="1"/>
</dbReference>
<name>A0ABC8RK00_9AQUA</name>
<sequence length="289" mass="32198">MFKHSPPYPTSQEHMLFHGSVVISPPLRAKARTRATAPKPFLVPITNFGKTDSAQTQEKTELMASAIRRPTFTFNLSTSLTQPCPRKPRLTFLSLLPRPFPISALRKHPKLQFTLKSIDVSKEDIPISEQPITETPISEQPNLTPTTSESPLEESKEVDKRRLEEKFAVLNTGIYECRSCGYKYDEAIGDPSYPIPPGFPFDRMPEDWLCPTCGAAKSFFESKSVEIAGFAENQQFGFFESKSVEIAGFAENQQFGLGGNSLTSGQKAVLIYGSLLLAFVLFLSGYFLQ</sequence>
<keyword evidence="3" id="KW-0249">Electron transport</keyword>
<evidence type="ECO:0000259" key="7">
    <source>
        <dbReference type="PROSITE" id="PS50903"/>
    </source>
</evidence>
<gene>
    <name evidence="8" type="ORF">ILEXP_LOCUS12693</name>
</gene>
<evidence type="ECO:0000313" key="8">
    <source>
        <dbReference type="EMBL" id="CAK9144910.1"/>
    </source>
</evidence>
<feature type="region of interest" description="Disordered" evidence="5">
    <location>
        <begin position="129"/>
        <end position="159"/>
    </location>
</feature>
<evidence type="ECO:0000256" key="4">
    <source>
        <dbReference type="ARBA" id="ARBA00023004"/>
    </source>
</evidence>
<evidence type="ECO:0000256" key="2">
    <source>
        <dbReference type="ARBA" id="ARBA00022723"/>
    </source>
</evidence>
<dbReference type="PROSITE" id="PS50903">
    <property type="entry name" value="RUBREDOXIN_LIKE"/>
    <property type="match status" value="1"/>
</dbReference>
<reference evidence="8 9" key="1">
    <citation type="submission" date="2024-02" db="EMBL/GenBank/DDBJ databases">
        <authorList>
            <person name="Vignale AGUSTIN F."/>
            <person name="Sosa J E."/>
            <person name="Modenutti C."/>
        </authorList>
    </citation>
    <scope>NUCLEOTIDE SEQUENCE [LARGE SCALE GENOMIC DNA]</scope>
</reference>
<dbReference type="PROSITE" id="PS00202">
    <property type="entry name" value="RUBREDOXIN"/>
    <property type="match status" value="1"/>
</dbReference>